<organism evidence="2">
    <name type="scientific">Fagus sylvatica</name>
    <name type="common">Beechnut</name>
    <dbReference type="NCBI Taxonomy" id="28930"/>
    <lineage>
        <taxon>Eukaryota</taxon>
        <taxon>Viridiplantae</taxon>
        <taxon>Streptophyta</taxon>
        <taxon>Embryophyta</taxon>
        <taxon>Tracheophyta</taxon>
        <taxon>Spermatophyta</taxon>
        <taxon>Magnoliopsida</taxon>
        <taxon>eudicotyledons</taxon>
        <taxon>Gunneridae</taxon>
        <taxon>Pentapetalae</taxon>
        <taxon>rosids</taxon>
        <taxon>fabids</taxon>
        <taxon>Fagales</taxon>
        <taxon>Fagaceae</taxon>
        <taxon>Fagus</taxon>
    </lineage>
</organism>
<sequence>MITQQQELNKHTICNDLERLIRKFWWGYGEDQKKVLWVSWNKLCQPKSRGGLGFRDLKLFNDALLGKQIWRLFHCQSSLFYRVFKPKFFPNCSILDSGVNTRGSYAWHSLFQARKVVQSSGKWRVGDGSRIRIWGDNWLEGSPTASILGMPLSSHTCLDTVIWPHTTNGRYSVRSAYRFLMERANQDRPSHSNMENESNLWKNIWSLKAIPRVKSFLWRACLEALPTKANLFNRHLASSPLCEECHREPKDIMHVIWYCKITNEVWRDYNFWQDLQNSPPMSLAGLLSVLMNNKNEVEIQSFVATAWLLWNRHNKGRFEQVWVSTQTIKQKSLSLIEEYATTCEVLGPSVPTSTNIQWSPSSGDSSGNPEAALSKRIVSPSSPATIEALVALEVVKLAKNLGITEVEFEGDASEIISTLEDPSANLTSDFGAPKLLIPLANLALIYSLEALELTGRRWSGLSGFRDITRKETAGVERRSQRNRWEDEEDDVWCVELVMAA</sequence>
<gene>
    <name evidence="2" type="ORF">FSB_LOCUS58245</name>
</gene>
<name>A0A2N9J1R2_FAGSY</name>
<protein>
    <recommendedName>
        <fullName evidence="1">Reverse transcriptase zinc-binding domain-containing protein</fullName>
    </recommendedName>
</protein>
<evidence type="ECO:0000259" key="1">
    <source>
        <dbReference type="Pfam" id="PF13966"/>
    </source>
</evidence>
<dbReference type="PANTHER" id="PTHR33116:SF86">
    <property type="entry name" value="REVERSE TRANSCRIPTASE DOMAIN-CONTAINING PROTEIN"/>
    <property type="match status" value="1"/>
</dbReference>
<dbReference type="InterPro" id="IPR026960">
    <property type="entry name" value="RVT-Znf"/>
</dbReference>
<dbReference type="Pfam" id="PF13966">
    <property type="entry name" value="zf-RVT"/>
    <property type="match status" value="1"/>
</dbReference>
<dbReference type="AlphaFoldDB" id="A0A2N9J1R2"/>
<accession>A0A2N9J1R2</accession>
<evidence type="ECO:0000313" key="2">
    <source>
        <dbReference type="EMBL" id="SPD30363.1"/>
    </source>
</evidence>
<dbReference type="EMBL" id="OIVN01006314">
    <property type="protein sequence ID" value="SPD30363.1"/>
    <property type="molecule type" value="Genomic_DNA"/>
</dbReference>
<reference evidence="2" key="1">
    <citation type="submission" date="2018-02" db="EMBL/GenBank/DDBJ databases">
        <authorList>
            <person name="Cohen D.B."/>
            <person name="Kent A.D."/>
        </authorList>
    </citation>
    <scope>NUCLEOTIDE SEQUENCE</scope>
</reference>
<dbReference type="PANTHER" id="PTHR33116">
    <property type="entry name" value="REVERSE TRANSCRIPTASE ZINC-BINDING DOMAIN-CONTAINING PROTEIN-RELATED-RELATED"/>
    <property type="match status" value="1"/>
</dbReference>
<proteinExistence type="predicted"/>
<feature type="domain" description="Reverse transcriptase zinc-binding" evidence="1">
    <location>
        <begin position="171"/>
        <end position="266"/>
    </location>
</feature>